<reference evidence="2" key="1">
    <citation type="submission" date="2016-12" db="EMBL/GenBank/DDBJ databases">
        <title>Comparative genomics of four Isosphaeraceae planctomycetes: a common pool of plasmids and glycoside hydrolase genes.</title>
        <authorList>
            <person name="Ivanova A."/>
        </authorList>
    </citation>
    <scope>NUCLEOTIDE SEQUENCE [LARGE SCALE GENOMIC DNA]</scope>
    <source>
        <strain evidence="2">PX4</strain>
    </source>
</reference>
<protein>
    <submittedName>
        <fullName evidence="1">Uncharacterized protein</fullName>
    </submittedName>
</protein>
<dbReference type="AlphaFoldDB" id="A0A1U7CWG6"/>
<dbReference type="RefSeq" id="WP_168189445.1">
    <property type="nucleotide sequence ID" value="NZ_CP019082.1"/>
</dbReference>
<evidence type="ECO:0000313" key="2">
    <source>
        <dbReference type="Proteomes" id="UP000186309"/>
    </source>
</evidence>
<accession>A0A1U7CWG6</accession>
<gene>
    <name evidence="1" type="ORF">BSF38_04802</name>
</gene>
<evidence type="ECO:0000313" key="1">
    <source>
        <dbReference type="EMBL" id="APW63238.1"/>
    </source>
</evidence>
<dbReference type="Proteomes" id="UP000186309">
    <property type="component" value="Chromosome"/>
</dbReference>
<keyword evidence="2" id="KW-1185">Reference proteome</keyword>
<dbReference type="KEGG" id="pbor:BSF38_04802"/>
<organism evidence="1 2">
    <name type="scientific">Paludisphaera borealis</name>
    <dbReference type="NCBI Taxonomy" id="1387353"/>
    <lineage>
        <taxon>Bacteria</taxon>
        <taxon>Pseudomonadati</taxon>
        <taxon>Planctomycetota</taxon>
        <taxon>Planctomycetia</taxon>
        <taxon>Isosphaerales</taxon>
        <taxon>Isosphaeraceae</taxon>
        <taxon>Paludisphaera</taxon>
    </lineage>
</organism>
<proteinExistence type="predicted"/>
<sequence>MSEVQHQVYSCCRDVFDSDSGGDVRWCEVCREWLCEGCNAKVDELTEDPDVCPFWK</sequence>
<dbReference type="EMBL" id="CP019082">
    <property type="protein sequence ID" value="APW63238.1"/>
    <property type="molecule type" value="Genomic_DNA"/>
</dbReference>
<name>A0A1U7CWG6_9BACT</name>